<dbReference type="PANTHER" id="PTHR37418">
    <property type="entry name" value="3-KETO-5-AMINOHEXANOATE CLEAVAGE ENZYME-RELATED"/>
    <property type="match status" value="1"/>
</dbReference>
<dbReference type="Pfam" id="PF05853">
    <property type="entry name" value="BKACE"/>
    <property type="match status" value="1"/>
</dbReference>
<organism evidence="1 2">
    <name type="scientific">Actinopolyspora mortivallis</name>
    <dbReference type="NCBI Taxonomy" id="33906"/>
    <lineage>
        <taxon>Bacteria</taxon>
        <taxon>Bacillati</taxon>
        <taxon>Actinomycetota</taxon>
        <taxon>Actinomycetes</taxon>
        <taxon>Actinopolysporales</taxon>
        <taxon>Actinopolysporaceae</taxon>
        <taxon>Actinopolyspora</taxon>
    </lineage>
</organism>
<dbReference type="EMBL" id="PVSR01000031">
    <property type="protein sequence ID" value="PRW62481.1"/>
    <property type="molecule type" value="Genomic_DNA"/>
</dbReference>
<dbReference type="PANTHER" id="PTHR37418:SF1">
    <property type="entry name" value="3-KETO-5-AMINOHEXANOATE CLEAVAGE PROTEIN"/>
    <property type="match status" value="1"/>
</dbReference>
<dbReference type="InterPro" id="IPR008567">
    <property type="entry name" value="BKACE"/>
</dbReference>
<reference evidence="1 2" key="1">
    <citation type="submission" date="2018-03" db="EMBL/GenBank/DDBJ databases">
        <title>Actinopolyspora mortivallis from Sahara, screening for active biomolecules.</title>
        <authorList>
            <person name="Selama O."/>
            <person name="Wellington E.M.H."/>
            <person name="Hacene H."/>
        </authorList>
    </citation>
    <scope>NUCLEOTIDE SEQUENCE [LARGE SCALE GENOMIC DNA]</scope>
    <source>
        <strain evidence="1 2">M5A</strain>
    </source>
</reference>
<keyword evidence="2" id="KW-1185">Reference proteome</keyword>
<dbReference type="Gene3D" id="3.20.20.70">
    <property type="entry name" value="Aldolase class I"/>
    <property type="match status" value="2"/>
</dbReference>
<dbReference type="InterPro" id="IPR013785">
    <property type="entry name" value="Aldolase_TIM"/>
</dbReference>
<evidence type="ECO:0000313" key="1">
    <source>
        <dbReference type="EMBL" id="PRW62481.1"/>
    </source>
</evidence>
<evidence type="ECO:0008006" key="3">
    <source>
        <dbReference type="Google" id="ProtNLM"/>
    </source>
</evidence>
<dbReference type="STRING" id="1050202.GCA_000384035_03900"/>
<gene>
    <name evidence="1" type="ORF">CEP50_15190</name>
</gene>
<name>A0A2T0GTQ7_ACTMO</name>
<dbReference type="GO" id="GO:0043720">
    <property type="term" value="F:3-keto-5-aminohexanoate cleavage activity"/>
    <property type="evidence" value="ECO:0007669"/>
    <property type="project" value="InterPro"/>
</dbReference>
<proteinExistence type="predicted"/>
<protein>
    <recommendedName>
        <fullName evidence="3">3-keto-5-aminohexanoate cleavage protein</fullName>
    </recommendedName>
</protein>
<evidence type="ECO:0000313" key="2">
    <source>
        <dbReference type="Proteomes" id="UP000239352"/>
    </source>
</evidence>
<dbReference type="RefSeq" id="WP_106114612.1">
    <property type="nucleotide sequence ID" value="NZ_PVSR01000031.1"/>
</dbReference>
<dbReference type="AlphaFoldDB" id="A0A2T0GTQ7"/>
<accession>A0A2T0GTQ7</accession>
<dbReference type="Proteomes" id="UP000239352">
    <property type="component" value="Unassembled WGS sequence"/>
</dbReference>
<dbReference type="InParanoid" id="A0A2T0GTQ7"/>
<comment type="caution">
    <text evidence="1">The sequence shown here is derived from an EMBL/GenBank/DDBJ whole genome shotgun (WGS) entry which is preliminary data.</text>
</comment>
<sequence length="257" mass="26061">MPASPAESTAHTVPSGTVLTVAPTGSHAKADVPALPVGSEEVAAAVAACGRVGASVVDLEPRHDTSVPDVVGAVRDRTDLVVRVAAYARSETLRTLLDSGAQVLTCPVNAPPEFVSDLREGARQRGIAVHYEVRDPAELPRLRELCEQDGFPPHVVLMCGAGLPATLGALAEAVAGLPPRAGFTVAGADGSAVPALLGSLAAGGHVRVGMADTLEYASGVPVRDNAQLVARAAGVAKIAQRPPLPPDHVRGVFGLSG</sequence>